<evidence type="ECO:0000256" key="2">
    <source>
        <dbReference type="SAM" id="Phobius"/>
    </source>
</evidence>
<dbReference type="InterPro" id="IPR050706">
    <property type="entry name" value="Cyclic-di-GMP_PDE-like"/>
</dbReference>
<sequence>MLNRQNYPLKNLTSTPGWQRWIGGALAALILMALKGVGLVEQLEQLAYRGLFQLRGEESWHSDVVIVGIDEMTLKNRQNSNHPRQIYAALLQNLAPSQPRMVVLDILMHDPSPDDAQLAQAMGQVPVALPVAWDKQGNQKDPTPALAAKAVVMGHVLSNQDHDGLTRTVEPQLRQIPALGVAVANALRPESRLLDVNDSDPLWINWPGSVQHLPQYSFSDVMEGRVSLEEFQHKIVIVGANVTGFNPILTPFDINPAANGIHLHAAVVSNLLSHNALQQVEASWHPVWIRLFYFGGAIGLSSVVVLWSFRKQAIVVVGLGGLWLSICYGAFGFYYLLPVVSPLVLLGLTLFMVTLQDRLKMKAILVEREKQLFESAFYDPATGLPNYAWFMDRLEGLLSRTRGQSQQPLFAVFFIYIDRSKVVNPDSGHRLSNELQVAIAGRIEEALRRSIPLYSSRSLLSPHTSPFSSLSEISSVAPQFTIARLDTDTFAVLLEPLSYPSQAIDVAQSIYQTLSHNSIGYGLVANSVEPDETMSLLAENLSAMTAFIGVALSAVNSEFDRLSVNIYSQAESMLRDAEIAMYQAKVKESNHYAIFDQNLHNAEVQRLELELDLRRAINRARREQENLSGAIGNSNPSPGHFSYASESWVSDLEAQSDFRLYYQPIVSFNTGRISGFEALVRWYHPTRGMVSPVDFIPLAEETGLIMDLGDWILKTACYQLKEWQNKFSHGLDVTMVVNLSSLQLHNPQLVHQIQTLLDEMNLDHRYLKLEITESGLMENEEIALGLLKTLREAGIQLSIDDFGTGYSSLARLHNLPVNTLKIDKSFLERTALDHESWEIIETIIILAHKLGLTVVAEGIETGDQFELLHKLNCDYGQGYWLSRPMDASGATALLAKNPQW</sequence>
<keyword evidence="6" id="KW-1185">Reference proteome</keyword>
<evidence type="ECO:0000259" key="3">
    <source>
        <dbReference type="PROSITE" id="PS50883"/>
    </source>
</evidence>
<dbReference type="InterPro" id="IPR001633">
    <property type="entry name" value="EAL_dom"/>
</dbReference>
<reference evidence="5 6" key="1">
    <citation type="submission" date="2023-01" db="EMBL/GenBank/DDBJ databases">
        <title>Novel diversity within Roseofilum (Cyanobacteria; Desertifilaceae) from marine benthic mats with descriptions of four novel species.</title>
        <authorList>
            <person name="Wang Y."/>
            <person name="Berthold D.E."/>
            <person name="Hu J."/>
            <person name="Lefler F.W."/>
            <person name="Laughinghouse H.D. IV."/>
        </authorList>
    </citation>
    <scope>NUCLEOTIDE SEQUENCE [LARGE SCALE GENOMIC DNA]</scope>
    <source>
        <strain evidence="5 6">BLCC-M154</strain>
    </source>
</reference>
<dbReference type="SMART" id="SM00267">
    <property type="entry name" value="GGDEF"/>
    <property type="match status" value="1"/>
</dbReference>
<dbReference type="Gene3D" id="3.30.70.270">
    <property type="match status" value="1"/>
</dbReference>
<evidence type="ECO:0000256" key="1">
    <source>
        <dbReference type="SAM" id="Coils"/>
    </source>
</evidence>
<keyword evidence="2" id="KW-1133">Transmembrane helix</keyword>
<dbReference type="SUPFAM" id="SSF55073">
    <property type="entry name" value="Nucleotide cyclase"/>
    <property type="match status" value="2"/>
</dbReference>
<dbReference type="EMBL" id="JAQOSP010000004">
    <property type="protein sequence ID" value="MDJ1167919.1"/>
    <property type="molecule type" value="Genomic_DNA"/>
</dbReference>
<dbReference type="SUPFAM" id="SSF141868">
    <property type="entry name" value="EAL domain-like"/>
    <property type="match status" value="1"/>
</dbReference>
<accession>A0ABT7ALZ0</accession>
<keyword evidence="2" id="KW-0472">Membrane</keyword>
<dbReference type="CDD" id="cd01948">
    <property type="entry name" value="EAL"/>
    <property type="match status" value="1"/>
</dbReference>
<dbReference type="InterPro" id="IPR029787">
    <property type="entry name" value="Nucleotide_cyclase"/>
</dbReference>
<dbReference type="Pfam" id="PF00563">
    <property type="entry name" value="EAL"/>
    <property type="match status" value="1"/>
</dbReference>
<evidence type="ECO:0000313" key="5">
    <source>
        <dbReference type="EMBL" id="MDJ1167919.1"/>
    </source>
</evidence>
<dbReference type="SMART" id="SM01080">
    <property type="entry name" value="CHASE2"/>
    <property type="match status" value="1"/>
</dbReference>
<name>A0ABT7ALZ0_9CYAN</name>
<keyword evidence="2" id="KW-0812">Transmembrane</keyword>
<evidence type="ECO:0000313" key="6">
    <source>
        <dbReference type="Proteomes" id="UP001235303"/>
    </source>
</evidence>
<dbReference type="PANTHER" id="PTHR33121:SF70">
    <property type="entry name" value="SIGNALING PROTEIN YKOW"/>
    <property type="match status" value="1"/>
</dbReference>
<feature type="coiled-coil region" evidence="1">
    <location>
        <begin position="599"/>
        <end position="626"/>
    </location>
</feature>
<dbReference type="Pfam" id="PF05226">
    <property type="entry name" value="CHASE2"/>
    <property type="match status" value="1"/>
</dbReference>
<dbReference type="PROSITE" id="PS50887">
    <property type="entry name" value="GGDEF"/>
    <property type="match status" value="1"/>
</dbReference>
<dbReference type="Pfam" id="PF00990">
    <property type="entry name" value="GGDEF"/>
    <property type="match status" value="1"/>
</dbReference>
<dbReference type="SMART" id="SM00052">
    <property type="entry name" value="EAL"/>
    <property type="match status" value="1"/>
</dbReference>
<dbReference type="RefSeq" id="WP_283751687.1">
    <property type="nucleotide sequence ID" value="NZ_JAQOSP010000004.1"/>
</dbReference>
<feature type="transmembrane region" description="Helical" evidence="2">
    <location>
        <begin position="314"/>
        <end position="331"/>
    </location>
</feature>
<proteinExistence type="predicted"/>
<dbReference type="InterPro" id="IPR000160">
    <property type="entry name" value="GGDEF_dom"/>
</dbReference>
<dbReference type="Gene3D" id="3.20.20.450">
    <property type="entry name" value="EAL domain"/>
    <property type="match status" value="1"/>
</dbReference>
<feature type="domain" description="GGDEF" evidence="4">
    <location>
        <begin position="408"/>
        <end position="597"/>
    </location>
</feature>
<dbReference type="InterPro" id="IPR007890">
    <property type="entry name" value="CHASE2"/>
</dbReference>
<dbReference type="CDD" id="cd01949">
    <property type="entry name" value="GGDEF"/>
    <property type="match status" value="1"/>
</dbReference>
<feature type="transmembrane region" description="Helical" evidence="2">
    <location>
        <begin position="287"/>
        <end position="307"/>
    </location>
</feature>
<dbReference type="Proteomes" id="UP001235303">
    <property type="component" value="Unassembled WGS sequence"/>
</dbReference>
<protein>
    <submittedName>
        <fullName evidence="5">EAL domain-containing protein</fullName>
    </submittedName>
</protein>
<dbReference type="PANTHER" id="PTHR33121">
    <property type="entry name" value="CYCLIC DI-GMP PHOSPHODIESTERASE PDEF"/>
    <property type="match status" value="1"/>
</dbReference>
<feature type="domain" description="EAL" evidence="3">
    <location>
        <begin position="642"/>
        <end position="898"/>
    </location>
</feature>
<dbReference type="InterPro" id="IPR035919">
    <property type="entry name" value="EAL_sf"/>
</dbReference>
<dbReference type="PROSITE" id="PS50883">
    <property type="entry name" value="EAL"/>
    <property type="match status" value="1"/>
</dbReference>
<comment type="caution">
    <text evidence="5">The sequence shown here is derived from an EMBL/GenBank/DDBJ whole genome shotgun (WGS) entry which is preliminary data.</text>
</comment>
<feature type="transmembrane region" description="Helical" evidence="2">
    <location>
        <begin position="21"/>
        <end position="40"/>
    </location>
</feature>
<gene>
    <name evidence="5" type="ORF">PMG71_00595</name>
</gene>
<keyword evidence="1" id="KW-0175">Coiled coil</keyword>
<organism evidence="5 6">
    <name type="scientific">Roseofilum acuticapitatum BLCC-M154</name>
    <dbReference type="NCBI Taxonomy" id="3022444"/>
    <lineage>
        <taxon>Bacteria</taxon>
        <taxon>Bacillati</taxon>
        <taxon>Cyanobacteriota</taxon>
        <taxon>Cyanophyceae</taxon>
        <taxon>Desertifilales</taxon>
        <taxon>Desertifilaceae</taxon>
        <taxon>Roseofilum</taxon>
        <taxon>Roseofilum acuticapitatum</taxon>
    </lineage>
</organism>
<evidence type="ECO:0000259" key="4">
    <source>
        <dbReference type="PROSITE" id="PS50887"/>
    </source>
</evidence>
<dbReference type="InterPro" id="IPR043128">
    <property type="entry name" value="Rev_trsase/Diguanyl_cyclase"/>
</dbReference>